<gene>
    <name evidence="3" type="ordered locus">Mcup_0262</name>
</gene>
<dbReference type="InterPro" id="IPR011059">
    <property type="entry name" value="Metal-dep_hydrolase_composite"/>
</dbReference>
<dbReference type="SUPFAM" id="SSF51338">
    <property type="entry name" value="Composite domain of metallo-dependent hydrolases"/>
    <property type="match status" value="1"/>
</dbReference>
<dbReference type="SUPFAM" id="SSF51556">
    <property type="entry name" value="Metallo-dependent hydrolases"/>
    <property type="match status" value="1"/>
</dbReference>
<evidence type="ECO:0000259" key="2">
    <source>
        <dbReference type="Pfam" id="PF01979"/>
    </source>
</evidence>
<dbReference type="GeneID" id="10492456"/>
<dbReference type="Proteomes" id="UP000007812">
    <property type="component" value="Chromosome"/>
</dbReference>
<reference evidence="3 4" key="1">
    <citation type="journal article" date="2011" name="J. Bacteriol.">
        <title>Complete genome sequence of Metallosphaera cuprina, a metal sulfide-oxidizing archaeon from a hot spring.</title>
        <authorList>
            <person name="Liu L.J."/>
            <person name="You X.Y."/>
            <person name="Zheng H."/>
            <person name="Wang S."/>
            <person name="Jiang C.Y."/>
            <person name="Liu S.J."/>
        </authorList>
    </citation>
    <scope>NUCLEOTIDE SEQUENCE [LARGE SCALE GENOMIC DNA]</scope>
    <source>
        <strain evidence="3 4">Ar-4</strain>
    </source>
</reference>
<dbReference type="InterPro" id="IPR032466">
    <property type="entry name" value="Metal_Hydrolase"/>
</dbReference>
<dbReference type="PATRIC" id="fig|1006006.8.peg.263"/>
<evidence type="ECO:0000313" key="4">
    <source>
        <dbReference type="Proteomes" id="UP000007812"/>
    </source>
</evidence>
<dbReference type="GO" id="GO:0016810">
    <property type="term" value="F:hydrolase activity, acting on carbon-nitrogen (but not peptide) bonds"/>
    <property type="evidence" value="ECO:0007669"/>
    <property type="project" value="InterPro"/>
</dbReference>
<accession>F4FZ61</accession>
<evidence type="ECO:0000313" key="3">
    <source>
        <dbReference type="EMBL" id="AEB94370.1"/>
    </source>
</evidence>
<dbReference type="HOGENOM" id="CLU_012358_2_1_2"/>
<dbReference type="PANTHER" id="PTHR43794">
    <property type="entry name" value="AMINOHYDROLASE SSNA-RELATED"/>
    <property type="match status" value="1"/>
</dbReference>
<dbReference type="Gene3D" id="3.20.20.140">
    <property type="entry name" value="Metal-dependent hydrolases"/>
    <property type="match status" value="1"/>
</dbReference>
<sequence>MGISNRTYTLRKCSYAVDFDRVRRGVNIVIEDDKIKYVGNEVEGDELDCSEFIVIPGLVNAHTHSAMTVLRGLYDEGELREWLSVIWKEEEKLSKDLMRLGTELAITEMIMWGTTAFIDMYFNPDQVRDLSLAYGIRSMAGPVLMRDKSVDDVIKELKALGEHDLFKPIINVHSLYAVDLAKIRELKESLNERPYIHMHLSETREELSEIKRKYGLFPIELIYRENLIKYTHGVHLGWVSSWELSYLKASLGVTHCPSSNMKLATGGSFPMREALINSINVTLGTDGAASNNSLSMFHEMKTAVLLQRHNYWSTEINASDVFMAATFNGYKMFGLKGGKIEPGYLADLVLIDKYQLYPWIENRILSHVVYNPPRSVDIVIVAGKIIYKKNGKLDDKFKKLINSLSSYF</sequence>
<dbReference type="KEGG" id="mcn:Mcup_0262"/>
<dbReference type="InterPro" id="IPR050287">
    <property type="entry name" value="MTA/SAH_deaminase"/>
</dbReference>
<feature type="domain" description="Amidohydrolase-related" evidence="2">
    <location>
        <begin position="53"/>
        <end position="386"/>
    </location>
</feature>
<dbReference type="InterPro" id="IPR006680">
    <property type="entry name" value="Amidohydro-rel"/>
</dbReference>
<dbReference type="STRING" id="1006006.Mcup_0262"/>
<dbReference type="Pfam" id="PF01979">
    <property type="entry name" value="Amidohydro_1"/>
    <property type="match status" value="1"/>
</dbReference>
<dbReference type="OrthoDB" id="372084at2157"/>
<dbReference type="AlphaFoldDB" id="F4FZ61"/>
<evidence type="ECO:0000256" key="1">
    <source>
        <dbReference type="ARBA" id="ARBA00022801"/>
    </source>
</evidence>
<dbReference type="Gene3D" id="2.30.40.10">
    <property type="entry name" value="Urease, subunit C, domain 1"/>
    <property type="match status" value="1"/>
</dbReference>
<dbReference type="RefSeq" id="WP_013736868.1">
    <property type="nucleotide sequence ID" value="NC_015435.1"/>
</dbReference>
<organism evidence="3 4">
    <name type="scientific">Metallosphaera cuprina (strain Ar-4)</name>
    <dbReference type="NCBI Taxonomy" id="1006006"/>
    <lineage>
        <taxon>Archaea</taxon>
        <taxon>Thermoproteota</taxon>
        <taxon>Thermoprotei</taxon>
        <taxon>Sulfolobales</taxon>
        <taxon>Sulfolobaceae</taxon>
        <taxon>Metallosphaera</taxon>
    </lineage>
</organism>
<dbReference type="PANTHER" id="PTHR43794:SF11">
    <property type="entry name" value="AMIDOHYDROLASE-RELATED DOMAIN-CONTAINING PROTEIN"/>
    <property type="match status" value="1"/>
</dbReference>
<name>F4FZ61_METCR</name>
<dbReference type="EMBL" id="CP002656">
    <property type="protein sequence ID" value="AEB94370.1"/>
    <property type="molecule type" value="Genomic_DNA"/>
</dbReference>
<keyword evidence="4" id="KW-1185">Reference proteome</keyword>
<proteinExistence type="predicted"/>
<dbReference type="eggNOG" id="arCOG00695">
    <property type="taxonomic scope" value="Archaea"/>
</dbReference>
<keyword evidence="1" id="KW-0378">Hydrolase</keyword>
<protein>
    <submittedName>
        <fullName evidence="3">Amidohydrolase</fullName>
    </submittedName>
</protein>